<feature type="transmembrane region" description="Helical" evidence="6">
    <location>
        <begin position="131"/>
        <end position="156"/>
    </location>
</feature>
<evidence type="ECO:0000256" key="1">
    <source>
        <dbReference type="ARBA" id="ARBA00004141"/>
    </source>
</evidence>
<comment type="similarity">
    <text evidence="6">Belongs to the ABC-2 integral membrane protein family.</text>
</comment>
<organism evidence="9 10">
    <name type="scientific">Terrabacter ginsenosidimutans</name>
    <dbReference type="NCBI Taxonomy" id="490575"/>
    <lineage>
        <taxon>Bacteria</taxon>
        <taxon>Bacillati</taxon>
        <taxon>Actinomycetota</taxon>
        <taxon>Actinomycetes</taxon>
        <taxon>Micrococcales</taxon>
        <taxon>Intrasporangiaceae</taxon>
        <taxon>Terrabacter</taxon>
    </lineage>
</organism>
<evidence type="ECO:0000256" key="7">
    <source>
        <dbReference type="SAM" id="MobiDB-lite"/>
    </source>
</evidence>
<dbReference type="Pfam" id="PF01061">
    <property type="entry name" value="ABC2_membrane"/>
    <property type="match status" value="1"/>
</dbReference>
<dbReference type="PROSITE" id="PS51012">
    <property type="entry name" value="ABC_TM2"/>
    <property type="match status" value="1"/>
</dbReference>
<feature type="domain" description="ABC transmembrane type-2" evidence="8">
    <location>
        <begin position="53"/>
        <end position="289"/>
    </location>
</feature>
<dbReference type="EMBL" id="BAABDC010000001">
    <property type="protein sequence ID" value="GAA3693344.1"/>
    <property type="molecule type" value="Genomic_DNA"/>
</dbReference>
<keyword evidence="10" id="KW-1185">Reference proteome</keyword>
<evidence type="ECO:0000256" key="6">
    <source>
        <dbReference type="RuleBase" id="RU361157"/>
    </source>
</evidence>
<dbReference type="InterPro" id="IPR047817">
    <property type="entry name" value="ABC2_TM_bact-type"/>
</dbReference>
<keyword evidence="5" id="KW-0046">Antibiotic resistance</keyword>
<evidence type="ECO:0000256" key="3">
    <source>
        <dbReference type="ARBA" id="ARBA00022989"/>
    </source>
</evidence>
<dbReference type="InterPro" id="IPR000412">
    <property type="entry name" value="ABC_2_transport"/>
</dbReference>
<evidence type="ECO:0000313" key="9">
    <source>
        <dbReference type="EMBL" id="GAA3693344.1"/>
    </source>
</evidence>
<keyword evidence="2 6" id="KW-0812">Transmembrane</keyword>
<keyword evidence="4 6" id="KW-0472">Membrane</keyword>
<evidence type="ECO:0000256" key="2">
    <source>
        <dbReference type="ARBA" id="ARBA00022692"/>
    </source>
</evidence>
<dbReference type="RefSeq" id="WP_344941614.1">
    <property type="nucleotide sequence ID" value="NZ_BAABDC010000001.1"/>
</dbReference>
<proteinExistence type="inferred from homology"/>
<dbReference type="PIRSF" id="PIRSF006648">
    <property type="entry name" value="DrrB"/>
    <property type="match status" value="1"/>
</dbReference>
<feature type="transmembrane region" description="Helical" evidence="6">
    <location>
        <begin position="168"/>
        <end position="188"/>
    </location>
</feature>
<name>A0ABP7CQZ2_9MICO</name>
<dbReference type="InterPro" id="IPR051784">
    <property type="entry name" value="Nod_factor_ABC_transporter"/>
</dbReference>
<feature type="transmembrane region" description="Helical" evidence="6">
    <location>
        <begin position="268"/>
        <end position="287"/>
    </location>
</feature>
<feature type="region of interest" description="Disordered" evidence="7">
    <location>
        <begin position="1"/>
        <end position="31"/>
    </location>
</feature>
<keyword evidence="6" id="KW-1003">Cell membrane</keyword>
<feature type="transmembrane region" description="Helical" evidence="6">
    <location>
        <begin position="200"/>
        <end position="217"/>
    </location>
</feature>
<sequence length="292" mass="31811">MTDRTVAPASTVSTVSAPTSSRPAPHDYEPPGRLRQIAMMVWRNLKHIKRQPEMLTDVTIQPVMFVLLFAFVFGGSIQTDSGSYREWLLPGIMAQTMAFASFIVAIGLNMDLGKGIIDRFRSLPIARSSVLVGRSIYSLIHSSIGIFVMSVTGLAIGWRIRGSVGEALLAFGLLLLFGFAMIWIGVLVGSSMRSPEAVNGLMFTTIFPVTFLANTFAPTEGMVPWLRTVAEWNPISSLVQAMRELWGNVPPAPADAALPLQHPVLTTVIWSVLITGVVAPLAVRAFVRRTTD</sequence>
<dbReference type="PANTHER" id="PTHR43229">
    <property type="entry name" value="NODULATION PROTEIN J"/>
    <property type="match status" value="1"/>
</dbReference>
<dbReference type="Proteomes" id="UP001501468">
    <property type="component" value="Unassembled WGS sequence"/>
</dbReference>
<comment type="caution">
    <text evidence="9">The sequence shown here is derived from an EMBL/GenBank/DDBJ whole genome shotgun (WGS) entry which is preliminary data.</text>
</comment>
<feature type="compositionally biased region" description="Low complexity" evidence="7">
    <location>
        <begin position="1"/>
        <end position="23"/>
    </location>
</feature>
<reference evidence="10" key="1">
    <citation type="journal article" date="2019" name="Int. J. Syst. Evol. Microbiol.">
        <title>The Global Catalogue of Microorganisms (GCM) 10K type strain sequencing project: providing services to taxonomists for standard genome sequencing and annotation.</title>
        <authorList>
            <consortium name="The Broad Institute Genomics Platform"/>
            <consortium name="The Broad Institute Genome Sequencing Center for Infectious Disease"/>
            <person name="Wu L."/>
            <person name="Ma J."/>
        </authorList>
    </citation>
    <scope>NUCLEOTIDE SEQUENCE [LARGE SCALE GENOMIC DNA]</scope>
    <source>
        <strain evidence="10">JCM 17125</strain>
    </source>
</reference>
<evidence type="ECO:0000256" key="4">
    <source>
        <dbReference type="ARBA" id="ARBA00023136"/>
    </source>
</evidence>
<feature type="transmembrane region" description="Helical" evidence="6">
    <location>
        <begin position="87"/>
        <end position="110"/>
    </location>
</feature>
<evidence type="ECO:0000313" key="10">
    <source>
        <dbReference type="Proteomes" id="UP001501468"/>
    </source>
</evidence>
<gene>
    <name evidence="9" type="ORF">GCM10022399_07190</name>
</gene>
<evidence type="ECO:0000256" key="5">
    <source>
        <dbReference type="ARBA" id="ARBA00023251"/>
    </source>
</evidence>
<comment type="subcellular location">
    <subcellularLocation>
        <location evidence="6">Cell membrane</location>
        <topology evidence="6">Multi-pass membrane protein</topology>
    </subcellularLocation>
    <subcellularLocation>
        <location evidence="1">Membrane</location>
        <topology evidence="1">Multi-pass membrane protein</topology>
    </subcellularLocation>
</comment>
<feature type="transmembrane region" description="Helical" evidence="6">
    <location>
        <begin position="54"/>
        <end position="75"/>
    </location>
</feature>
<dbReference type="PANTHER" id="PTHR43229:SF2">
    <property type="entry name" value="NODULATION PROTEIN J"/>
    <property type="match status" value="1"/>
</dbReference>
<keyword evidence="6" id="KW-0813">Transport</keyword>
<dbReference type="InterPro" id="IPR013525">
    <property type="entry name" value="ABC2_TM"/>
</dbReference>
<protein>
    <recommendedName>
        <fullName evidence="6">Transport permease protein</fullName>
    </recommendedName>
</protein>
<accession>A0ABP7CQZ2</accession>
<keyword evidence="3 6" id="KW-1133">Transmembrane helix</keyword>
<evidence type="ECO:0000259" key="8">
    <source>
        <dbReference type="PROSITE" id="PS51012"/>
    </source>
</evidence>